<dbReference type="InterPro" id="IPR004358">
    <property type="entry name" value="Sig_transdc_His_kin-like_C"/>
</dbReference>
<dbReference type="InterPro" id="IPR003661">
    <property type="entry name" value="HisK_dim/P_dom"/>
</dbReference>
<dbReference type="PANTHER" id="PTHR43711:SF1">
    <property type="entry name" value="HISTIDINE KINASE 1"/>
    <property type="match status" value="1"/>
</dbReference>
<dbReference type="Proteomes" id="UP001273768">
    <property type="component" value="Unassembled WGS sequence"/>
</dbReference>
<gene>
    <name evidence="10" type="ORF">HL657_08445</name>
</gene>
<evidence type="ECO:0000256" key="4">
    <source>
        <dbReference type="ARBA" id="ARBA00022679"/>
    </source>
</evidence>
<dbReference type="InterPro" id="IPR036097">
    <property type="entry name" value="HisK_dim/P_sf"/>
</dbReference>
<dbReference type="CDD" id="cd00130">
    <property type="entry name" value="PAS"/>
    <property type="match status" value="1"/>
</dbReference>
<evidence type="ECO:0000256" key="2">
    <source>
        <dbReference type="ARBA" id="ARBA00012438"/>
    </source>
</evidence>
<organism evidence="10 11">
    <name type="scientific">Methanoculleus nereidis</name>
    <dbReference type="NCBI Taxonomy" id="2735141"/>
    <lineage>
        <taxon>Archaea</taxon>
        <taxon>Methanobacteriati</taxon>
        <taxon>Methanobacteriota</taxon>
        <taxon>Stenosarchaea group</taxon>
        <taxon>Methanomicrobia</taxon>
        <taxon>Methanomicrobiales</taxon>
        <taxon>Methanomicrobiaceae</taxon>
        <taxon>Methanoculleus</taxon>
    </lineage>
</organism>
<comment type="caution">
    <text evidence="10">The sequence shown here is derived from an EMBL/GenBank/DDBJ whole genome shotgun (WGS) entry which is preliminary data.</text>
</comment>
<dbReference type="Pfam" id="PF00512">
    <property type="entry name" value="HisKA"/>
    <property type="match status" value="1"/>
</dbReference>
<evidence type="ECO:0000259" key="9">
    <source>
        <dbReference type="PROSITE" id="PS50113"/>
    </source>
</evidence>
<evidence type="ECO:0000313" key="10">
    <source>
        <dbReference type="EMBL" id="MDV4343193.1"/>
    </source>
</evidence>
<proteinExistence type="predicted"/>
<dbReference type="Gene3D" id="3.30.450.20">
    <property type="entry name" value="PAS domain"/>
    <property type="match status" value="1"/>
</dbReference>
<keyword evidence="4" id="KW-0808">Transferase</keyword>
<evidence type="ECO:0000259" key="8">
    <source>
        <dbReference type="PROSITE" id="PS50109"/>
    </source>
</evidence>
<dbReference type="SMART" id="SM00388">
    <property type="entry name" value="HisKA"/>
    <property type="match status" value="1"/>
</dbReference>
<dbReference type="SMART" id="SM00086">
    <property type="entry name" value="PAC"/>
    <property type="match status" value="1"/>
</dbReference>
<dbReference type="Pfam" id="PF08447">
    <property type="entry name" value="PAS_3"/>
    <property type="match status" value="1"/>
</dbReference>
<dbReference type="GO" id="GO:0016301">
    <property type="term" value="F:kinase activity"/>
    <property type="evidence" value="ECO:0007669"/>
    <property type="project" value="UniProtKB-KW"/>
</dbReference>
<dbReference type="SMART" id="SM00387">
    <property type="entry name" value="HATPase_c"/>
    <property type="match status" value="1"/>
</dbReference>
<dbReference type="CDD" id="cd00075">
    <property type="entry name" value="HATPase"/>
    <property type="match status" value="1"/>
</dbReference>
<dbReference type="InterPro" id="IPR003594">
    <property type="entry name" value="HATPase_dom"/>
</dbReference>
<evidence type="ECO:0000256" key="3">
    <source>
        <dbReference type="ARBA" id="ARBA00022553"/>
    </source>
</evidence>
<dbReference type="Gene3D" id="3.30.565.10">
    <property type="entry name" value="Histidine kinase-like ATPase, C-terminal domain"/>
    <property type="match status" value="1"/>
</dbReference>
<evidence type="ECO:0000256" key="1">
    <source>
        <dbReference type="ARBA" id="ARBA00000085"/>
    </source>
</evidence>
<dbReference type="InterPro" id="IPR013655">
    <property type="entry name" value="PAS_fold_3"/>
</dbReference>
<evidence type="ECO:0000256" key="7">
    <source>
        <dbReference type="SAM" id="MobiDB-lite"/>
    </source>
</evidence>
<dbReference type="PRINTS" id="PR00344">
    <property type="entry name" value="BCTRLSENSOR"/>
</dbReference>
<keyword evidence="6" id="KW-0902">Two-component regulatory system</keyword>
<reference evidence="10 11" key="1">
    <citation type="submission" date="2020-05" db="EMBL/GenBank/DDBJ databases">
        <title>Isolation and characterization of methanoarchaea from a cold seep at offshore SW Taiwan.</title>
        <authorList>
            <person name="Chen Y.-W."/>
            <person name="Chen S.-C."/>
            <person name="Lai M.-C."/>
        </authorList>
    </citation>
    <scope>NUCLEOTIDE SEQUENCE [LARGE SCALE GENOMIC DNA]</scope>
    <source>
        <strain evidence="10 11">YWC-01</strain>
    </source>
</reference>
<keyword evidence="3" id="KW-0597">Phosphoprotein</keyword>
<dbReference type="InterPro" id="IPR035965">
    <property type="entry name" value="PAS-like_dom_sf"/>
</dbReference>
<sequence>MVHNDQETGPDVAITPNHTSDQNQLRDPPDNSAERTCCPAKTHNEIVWVRGLEGRKRVYLNFAAENVWGIDAQTLLENSEALIGSIHPDDRESFKILFDGELAGENPSDYRIILPDGTIRLMRARCFSTRGEDNQVLYIGTATDITEERDAATARESEAEQRSNFLSITSHELRTPLQPVLGYLHLMLDNPQHFGLTAEGVQYLNVIRDCANRMSSITNRILVMSLADAERELVQPYWETISLEQLAADIVGVCNTGDGMAYTIDIPPGQMIETDRNYLYEALYEICGNAVKHSAHPCHVVFRYAEESGNHVISISDDGPGMDEATRTKLFQPFYIGDRNNLSRMCGRLGLGLTIARKNIEILGGTVSVDSIPQQGSTFTIRLPKQHP</sequence>
<dbReference type="PANTHER" id="PTHR43711">
    <property type="entry name" value="TWO-COMPONENT HISTIDINE KINASE"/>
    <property type="match status" value="1"/>
</dbReference>
<dbReference type="SUPFAM" id="SSF55874">
    <property type="entry name" value="ATPase domain of HSP90 chaperone/DNA topoisomerase II/histidine kinase"/>
    <property type="match status" value="1"/>
</dbReference>
<dbReference type="CDD" id="cd00082">
    <property type="entry name" value="HisKA"/>
    <property type="match status" value="1"/>
</dbReference>
<dbReference type="InterPro" id="IPR001610">
    <property type="entry name" value="PAC"/>
</dbReference>
<keyword evidence="5 10" id="KW-0418">Kinase</keyword>
<dbReference type="PROSITE" id="PS50109">
    <property type="entry name" value="HIS_KIN"/>
    <property type="match status" value="1"/>
</dbReference>
<dbReference type="EC" id="2.7.13.3" evidence="2"/>
<accession>A0ABU3Z2Z4</accession>
<keyword evidence="11" id="KW-1185">Reference proteome</keyword>
<dbReference type="SUPFAM" id="SSF55785">
    <property type="entry name" value="PYP-like sensor domain (PAS domain)"/>
    <property type="match status" value="1"/>
</dbReference>
<feature type="domain" description="PAC" evidence="9">
    <location>
        <begin position="106"/>
        <end position="157"/>
    </location>
</feature>
<feature type="compositionally biased region" description="Polar residues" evidence="7">
    <location>
        <begin position="16"/>
        <end position="25"/>
    </location>
</feature>
<name>A0ABU3Z2Z4_9EURY</name>
<dbReference type="SUPFAM" id="SSF47384">
    <property type="entry name" value="Homodimeric domain of signal transducing histidine kinase"/>
    <property type="match status" value="1"/>
</dbReference>
<dbReference type="InterPro" id="IPR050736">
    <property type="entry name" value="Sensor_HK_Regulatory"/>
</dbReference>
<dbReference type="InterPro" id="IPR036890">
    <property type="entry name" value="HATPase_C_sf"/>
</dbReference>
<dbReference type="PROSITE" id="PS50113">
    <property type="entry name" value="PAC"/>
    <property type="match status" value="1"/>
</dbReference>
<dbReference type="RefSeq" id="WP_317296380.1">
    <property type="nucleotide sequence ID" value="NZ_JABFFQ010000006.1"/>
</dbReference>
<dbReference type="Gene3D" id="1.10.287.130">
    <property type="match status" value="1"/>
</dbReference>
<feature type="region of interest" description="Disordered" evidence="7">
    <location>
        <begin position="1"/>
        <end position="37"/>
    </location>
</feature>
<feature type="domain" description="Histidine kinase" evidence="8">
    <location>
        <begin position="168"/>
        <end position="387"/>
    </location>
</feature>
<protein>
    <recommendedName>
        <fullName evidence="2">histidine kinase</fullName>
        <ecNumber evidence="2">2.7.13.3</ecNumber>
    </recommendedName>
</protein>
<evidence type="ECO:0000256" key="5">
    <source>
        <dbReference type="ARBA" id="ARBA00022777"/>
    </source>
</evidence>
<dbReference type="EMBL" id="JABFFQ010000006">
    <property type="protein sequence ID" value="MDV4343193.1"/>
    <property type="molecule type" value="Genomic_DNA"/>
</dbReference>
<evidence type="ECO:0000256" key="6">
    <source>
        <dbReference type="ARBA" id="ARBA00023012"/>
    </source>
</evidence>
<dbReference type="InterPro" id="IPR000700">
    <property type="entry name" value="PAS-assoc_C"/>
</dbReference>
<dbReference type="InterPro" id="IPR005467">
    <property type="entry name" value="His_kinase_dom"/>
</dbReference>
<evidence type="ECO:0000313" key="11">
    <source>
        <dbReference type="Proteomes" id="UP001273768"/>
    </source>
</evidence>
<dbReference type="InterPro" id="IPR000014">
    <property type="entry name" value="PAS"/>
</dbReference>
<comment type="catalytic activity">
    <reaction evidence="1">
        <text>ATP + protein L-histidine = ADP + protein N-phospho-L-histidine.</text>
        <dbReference type="EC" id="2.7.13.3"/>
    </reaction>
</comment>
<dbReference type="Pfam" id="PF02518">
    <property type="entry name" value="HATPase_c"/>
    <property type="match status" value="1"/>
</dbReference>